<dbReference type="SUPFAM" id="SSF103473">
    <property type="entry name" value="MFS general substrate transporter"/>
    <property type="match status" value="1"/>
</dbReference>
<keyword evidence="3 5" id="KW-1133">Transmembrane helix</keyword>
<dbReference type="InterPro" id="IPR036259">
    <property type="entry name" value="MFS_trans_sf"/>
</dbReference>
<feature type="transmembrane region" description="Helical" evidence="5">
    <location>
        <begin position="133"/>
        <end position="152"/>
    </location>
</feature>
<accession>A0A915K2K9</accession>
<dbReference type="Proteomes" id="UP000887565">
    <property type="component" value="Unplaced"/>
</dbReference>
<organism evidence="6 7">
    <name type="scientific">Romanomermis culicivorax</name>
    <name type="common">Nematode worm</name>
    <dbReference type="NCBI Taxonomy" id="13658"/>
    <lineage>
        <taxon>Eukaryota</taxon>
        <taxon>Metazoa</taxon>
        <taxon>Ecdysozoa</taxon>
        <taxon>Nematoda</taxon>
        <taxon>Enoplea</taxon>
        <taxon>Dorylaimia</taxon>
        <taxon>Mermithida</taxon>
        <taxon>Mermithoidea</taxon>
        <taxon>Mermithidae</taxon>
        <taxon>Romanomermis</taxon>
    </lineage>
</organism>
<protein>
    <submittedName>
        <fullName evidence="7">Uncharacterized protein</fullName>
    </submittedName>
</protein>
<dbReference type="InterPro" id="IPR051068">
    <property type="entry name" value="MFS_Domain-Containing_Protein"/>
</dbReference>
<dbReference type="Gene3D" id="1.20.1250.20">
    <property type="entry name" value="MFS general substrate transporter like domains"/>
    <property type="match status" value="1"/>
</dbReference>
<dbReference type="PANTHER" id="PTHR23510">
    <property type="entry name" value="INNER MEMBRANE TRANSPORT PROTEIN YAJR"/>
    <property type="match status" value="1"/>
</dbReference>
<evidence type="ECO:0000313" key="6">
    <source>
        <dbReference type="Proteomes" id="UP000887565"/>
    </source>
</evidence>
<dbReference type="OMA" id="FPLANCA"/>
<sequence length="180" mass="19518">MDAKLGHNLLNSVKTKDIRTPSVALLSLPKNVSTSYINEHVIDVGCNSLKYSWCADGYGMTREPIGLYLSTFFLLASGFPLANCALSALFSKVLGPRRQGTMQGNIIAGGAAARTSGPLFINFTFDLFGPRVSWGLSAGILVISIVLALFFYKRLVALDTNRNLKAGQSFEYKTGVVIKF</sequence>
<evidence type="ECO:0000313" key="7">
    <source>
        <dbReference type="WBParaSite" id="nRc.2.0.1.t32929-RA"/>
    </source>
</evidence>
<comment type="subcellular location">
    <subcellularLocation>
        <location evidence="1">Membrane</location>
        <topology evidence="1">Multi-pass membrane protein</topology>
    </subcellularLocation>
</comment>
<evidence type="ECO:0000256" key="2">
    <source>
        <dbReference type="ARBA" id="ARBA00022692"/>
    </source>
</evidence>
<proteinExistence type="predicted"/>
<name>A0A915K2K9_ROMCU</name>
<keyword evidence="6" id="KW-1185">Reference proteome</keyword>
<evidence type="ECO:0000256" key="4">
    <source>
        <dbReference type="ARBA" id="ARBA00023136"/>
    </source>
</evidence>
<evidence type="ECO:0000256" key="3">
    <source>
        <dbReference type="ARBA" id="ARBA00022989"/>
    </source>
</evidence>
<keyword evidence="2 5" id="KW-0812">Transmembrane</keyword>
<evidence type="ECO:0000256" key="1">
    <source>
        <dbReference type="ARBA" id="ARBA00004141"/>
    </source>
</evidence>
<reference evidence="7" key="1">
    <citation type="submission" date="2022-11" db="UniProtKB">
        <authorList>
            <consortium name="WormBaseParasite"/>
        </authorList>
    </citation>
    <scope>IDENTIFICATION</scope>
</reference>
<feature type="transmembrane region" description="Helical" evidence="5">
    <location>
        <begin position="65"/>
        <end position="90"/>
    </location>
</feature>
<evidence type="ECO:0000256" key="5">
    <source>
        <dbReference type="SAM" id="Phobius"/>
    </source>
</evidence>
<dbReference type="GO" id="GO:0005765">
    <property type="term" value="C:lysosomal membrane"/>
    <property type="evidence" value="ECO:0007669"/>
    <property type="project" value="TreeGrafter"/>
</dbReference>
<dbReference type="WBParaSite" id="nRc.2.0.1.t32929-RA">
    <property type="protein sequence ID" value="nRc.2.0.1.t32929-RA"/>
    <property type="gene ID" value="nRc.2.0.1.g32929"/>
</dbReference>
<keyword evidence="4 5" id="KW-0472">Membrane</keyword>
<dbReference type="PANTHER" id="PTHR23510:SF22">
    <property type="entry name" value="MAJOR FACILITATOR SUPERFAMILY (MFS) PROFILE DOMAIN-CONTAINING PROTEIN"/>
    <property type="match status" value="1"/>
</dbReference>
<dbReference type="AlphaFoldDB" id="A0A915K2K9"/>